<evidence type="ECO:0000313" key="3">
    <source>
        <dbReference type="RefSeq" id="XP_034258012.1"/>
    </source>
</evidence>
<name>A0A6P9AHP0_PANGU</name>
<proteinExistence type="predicted"/>
<gene>
    <name evidence="3" type="primary">LOC117655062</name>
</gene>
<dbReference type="RefSeq" id="XP_034258012.1">
    <property type="nucleotide sequence ID" value="XM_034402121.1"/>
</dbReference>
<protein>
    <submittedName>
        <fullName evidence="3">Uncharacterized protein LOC117655062</fullName>
    </submittedName>
</protein>
<reference evidence="3" key="1">
    <citation type="submission" date="2025-08" db="UniProtKB">
        <authorList>
            <consortium name="RefSeq"/>
        </authorList>
    </citation>
    <scope>IDENTIFICATION</scope>
    <source>
        <tissue evidence="3">Blood</tissue>
    </source>
</reference>
<feature type="region of interest" description="Disordered" evidence="1">
    <location>
        <begin position="149"/>
        <end position="240"/>
    </location>
</feature>
<feature type="compositionally biased region" description="Polar residues" evidence="1">
    <location>
        <begin position="155"/>
        <end position="165"/>
    </location>
</feature>
<feature type="region of interest" description="Disordered" evidence="1">
    <location>
        <begin position="86"/>
        <end position="108"/>
    </location>
</feature>
<dbReference type="PANTHER" id="PTHR33198">
    <property type="entry name" value="ANK_REP_REGION DOMAIN-CONTAINING PROTEIN-RELATED"/>
    <property type="match status" value="1"/>
</dbReference>
<sequence>MLRDHYALAATPLVSRNKFYCRHQREGETINEFVAILREIATNCDFINPEEMMKDRIILGMSDLKLQKKFLVKREATFKDAVEEARATESSDNSTTDIRRTSGVHHAQRYGKDLTEYTKDEDEGDLEEAVHRVHPDDRIELQADPLARNQHWQRRWTQQMPNTRISGRPGTSDEGAPDLCRSSQPNHITRNHRPNQKGCCVSQSSALGVEGVATRKAPNSPPGPLEKKRQQFSASLEKKK</sequence>
<keyword evidence="2" id="KW-1185">Reference proteome</keyword>
<organism evidence="2 3">
    <name type="scientific">Pantherophis guttatus</name>
    <name type="common">Corn snake</name>
    <name type="synonym">Elaphe guttata</name>
    <dbReference type="NCBI Taxonomy" id="94885"/>
    <lineage>
        <taxon>Eukaryota</taxon>
        <taxon>Metazoa</taxon>
        <taxon>Chordata</taxon>
        <taxon>Craniata</taxon>
        <taxon>Vertebrata</taxon>
        <taxon>Euteleostomi</taxon>
        <taxon>Lepidosauria</taxon>
        <taxon>Squamata</taxon>
        <taxon>Bifurcata</taxon>
        <taxon>Unidentata</taxon>
        <taxon>Episquamata</taxon>
        <taxon>Toxicofera</taxon>
        <taxon>Serpentes</taxon>
        <taxon>Colubroidea</taxon>
        <taxon>Colubridae</taxon>
        <taxon>Colubrinae</taxon>
        <taxon>Pantherophis</taxon>
    </lineage>
</organism>
<evidence type="ECO:0000313" key="2">
    <source>
        <dbReference type="Proteomes" id="UP001652622"/>
    </source>
</evidence>
<dbReference type="InParanoid" id="A0A6P9AHP0"/>
<accession>A0A6P9AHP0</accession>
<dbReference type="Proteomes" id="UP001652622">
    <property type="component" value="Unplaced"/>
</dbReference>
<dbReference type="AlphaFoldDB" id="A0A6P9AHP0"/>
<evidence type="ECO:0000256" key="1">
    <source>
        <dbReference type="SAM" id="MobiDB-lite"/>
    </source>
</evidence>
<dbReference type="GeneID" id="117655062"/>
<dbReference type="PANTHER" id="PTHR33198:SF19">
    <property type="entry name" value="CCHC-TYPE DOMAIN-CONTAINING PROTEIN"/>
    <property type="match status" value="1"/>
</dbReference>
<dbReference type="KEGG" id="pgut:117655062"/>